<name>A0A060SDW8_PYCCI</name>
<dbReference type="PANTHER" id="PTHR31299">
    <property type="entry name" value="ESTERASE, PUTATIVE (AFU_ORTHOLOGUE AFUA_1G05850)-RELATED"/>
    <property type="match status" value="1"/>
</dbReference>
<feature type="compositionally biased region" description="Polar residues" evidence="1">
    <location>
        <begin position="703"/>
        <end position="751"/>
    </location>
</feature>
<gene>
    <name evidence="3" type="ORF">BN946_scf184977.g90</name>
</gene>
<evidence type="ECO:0000256" key="2">
    <source>
        <dbReference type="SAM" id="Phobius"/>
    </source>
</evidence>
<feature type="region of interest" description="Disordered" evidence="1">
    <location>
        <begin position="670"/>
        <end position="824"/>
    </location>
</feature>
<dbReference type="STRING" id="5643.A0A060SDW8"/>
<evidence type="ECO:0008006" key="5">
    <source>
        <dbReference type="Google" id="ProtNLM"/>
    </source>
</evidence>
<reference evidence="3" key="1">
    <citation type="submission" date="2014-01" db="EMBL/GenBank/DDBJ databases">
        <title>The genome of the white-rot fungus Pycnoporus cinnabarinus: a basidiomycete model with a versatile arsenal for lignocellulosic biomass breakdown.</title>
        <authorList>
            <person name="Levasseur A."/>
            <person name="Lomascolo A."/>
            <person name="Ruiz-Duenas F.J."/>
            <person name="Uzan E."/>
            <person name="Piumi F."/>
            <person name="Kues U."/>
            <person name="Ram A.F.J."/>
            <person name="Murat C."/>
            <person name="Haon M."/>
            <person name="Benoit I."/>
            <person name="Arfi Y."/>
            <person name="Chevret D."/>
            <person name="Drula E."/>
            <person name="Kwon M.J."/>
            <person name="Gouret P."/>
            <person name="Lesage-Meessen L."/>
            <person name="Lombard V."/>
            <person name="Mariette J."/>
            <person name="Noirot C."/>
            <person name="Park J."/>
            <person name="Patyshakuliyeva A."/>
            <person name="Wieneger R.A.B."/>
            <person name="Wosten H.A.B."/>
            <person name="Martin F."/>
            <person name="Coutinho P.M."/>
            <person name="de Vries R."/>
            <person name="Martinez A.T."/>
            <person name="Klopp C."/>
            <person name="Pontarotti P."/>
            <person name="Henrissat B."/>
            <person name="Record E."/>
        </authorList>
    </citation>
    <scope>NUCLEOTIDE SEQUENCE [LARGE SCALE GENOMIC DNA]</scope>
    <source>
        <strain evidence="3">BRFM137</strain>
    </source>
</reference>
<dbReference type="PANTHER" id="PTHR31299:SF0">
    <property type="entry name" value="ESTERASE, PUTATIVE (AFU_ORTHOLOGUE AFUA_1G05850)-RELATED"/>
    <property type="match status" value="1"/>
</dbReference>
<dbReference type="EMBL" id="CCBP010000112">
    <property type="protein sequence ID" value="CDO72391.1"/>
    <property type="molecule type" value="Genomic_DNA"/>
</dbReference>
<organism evidence="3 4">
    <name type="scientific">Pycnoporus cinnabarinus</name>
    <name type="common">Cinnabar-red polypore</name>
    <name type="synonym">Trametes cinnabarina</name>
    <dbReference type="NCBI Taxonomy" id="5643"/>
    <lineage>
        <taxon>Eukaryota</taxon>
        <taxon>Fungi</taxon>
        <taxon>Dikarya</taxon>
        <taxon>Basidiomycota</taxon>
        <taxon>Agaricomycotina</taxon>
        <taxon>Agaricomycetes</taxon>
        <taxon>Polyporales</taxon>
        <taxon>Polyporaceae</taxon>
        <taxon>Trametes</taxon>
    </lineage>
</organism>
<accession>A0A060SDW8</accession>
<protein>
    <recommendedName>
        <fullName evidence="5">Erythromycin esterase</fullName>
    </recommendedName>
</protein>
<dbReference type="GO" id="GO:0046677">
    <property type="term" value="P:response to antibiotic"/>
    <property type="evidence" value="ECO:0007669"/>
    <property type="project" value="InterPro"/>
</dbReference>
<feature type="compositionally biased region" description="Low complexity" evidence="1">
    <location>
        <begin position="670"/>
        <end position="695"/>
    </location>
</feature>
<feature type="region of interest" description="Disordered" evidence="1">
    <location>
        <begin position="897"/>
        <end position="926"/>
    </location>
</feature>
<dbReference type="HOGENOM" id="CLU_313117_0_0_1"/>
<comment type="caution">
    <text evidence="3">The sequence shown here is derived from an EMBL/GenBank/DDBJ whole genome shotgun (WGS) entry which is preliminary data.</text>
</comment>
<dbReference type="InterPro" id="IPR052036">
    <property type="entry name" value="Hydrolase/PRTase-associated"/>
</dbReference>
<keyword evidence="2" id="KW-1133">Transmembrane helix</keyword>
<dbReference type="InterPro" id="IPR007815">
    <property type="entry name" value="Emycin_Estase"/>
</dbReference>
<dbReference type="SUPFAM" id="SSF159501">
    <property type="entry name" value="EreA/ChaN-like"/>
    <property type="match status" value="1"/>
</dbReference>
<proteinExistence type="predicted"/>
<keyword evidence="2" id="KW-0472">Membrane</keyword>
<dbReference type="CDD" id="cd14728">
    <property type="entry name" value="Ere-like"/>
    <property type="match status" value="1"/>
</dbReference>
<dbReference type="Gene3D" id="3.30.1870.10">
    <property type="entry name" value="EreA-like, domain 2"/>
    <property type="match status" value="1"/>
</dbReference>
<evidence type="ECO:0000256" key="1">
    <source>
        <dbReference type="SAM" id="MobiDB-lite"/>
    </source>
</evidence>
<dbReference type="Pfam" id="PF05139">
    <property type="entry name" value="Erythro_esteras"/>
    <property type="match status" value="1"/>
</dbReference>
<dbReference type="Proteomes" id="UP000029665">
    <property type="component" value="Unassembled WGS sequence"/>
</dbReference>
<evidence type="ECO:0000313" key="3">
    <source>
        <dbReference type="EMBL" id="CDO72391.1"/>
    </source>
</evidence>
<dbReference type="AlphaFoldDB" id="A0A060SDW8"/>
<feature type="compositionally biased region" description="Polar residues" evidence="1">
    <location>
        <begin position="786"/>
        <end position="801"/>
    </location>
</feature>
<sequence length="936" mass="101481">MVSETVKSEKELFGQHAHRLSWSPSSYDPIMNAIGDAQIVLIGDGSHGTYEFYAHRANLTRRLIEEKGFTAIAVEADWPDAFRINRYIHGGQLADGTKIKNARDALAEFERFPKWMWKNEVMPPFIEYLKQHNERTMEDTKDGSKTVSFYGMDLYSLHRSAQQVIEYLERVDPEGAKAARKRYNCFERFGEDTMRYAYETQFGLKKDCHREVIENLKNLLLNRQKILEKEMGKNVNGHPREEQFVAEMNALVVKDAEEYYRTMMTEDVLSWNLRDDHFARAVASIAQFLGPSEKGPGRAKVVVWAHNSHVGDARATDMGRRRGEINVGQRCREIFGDDKVFNIGFLTNRGTVTASHNWDEPPFLQWMNPPIEGSLEAIFDKWADMDTFIVTHKIVTDEKGRTKKFKVSHELSDFLDRPRYQRFIGVIYRRLTEVPSHYSKCSAAKQFDCIAHIRESRGIEPLESENTWTGPKAEADLTFPFVFLPLQVAGEPQNVTLRLDSPLVSFSPGWKAATFPGTGLSFAFADGQNEEIQVLLPEQTTAVFYQGFKVAGGALYFACIDCNSTNDVDGEILEIDAHDSTENGTQPPVTLFSFTDLDPTRQHLLSVINLEDARFNNTSEITFDSVTIVLDAAAGSNATTTSIVTSSNTASSTIFHGGLQTITVTATEVSANPTSTSPSTTQVTQTTVAQSTSATDGNPSGLPPTTSTAESSDGVTSTAATAEPTSFSDGSQSGGSVSIGTQPASSSQSDEAGTSSPTASVSGSASDVGTVVASGSATSALSATGQPQPTAGNPPSASPIHTSPPPTATGTSPASNNGPATSSTGVSKTVIIIVAVLASLLVLMLLAAVLVMMIRNQAARRVAADPEGNAGLMREAAPAAVVSAPMGLAPMRPQNPFADSVPPDVPLDAPEGAGSVEDLSEPIPPPPLLQPFEKYI</sequence>
<feature type="transmembrane region" description="Helical" evidence="2">
    <location>
        <begin position="830"/>
        <end position="851"/>
    </location>
</feature>
<dbReference type="OrthoDB" id="413649at2759"/>
<keyword evidence="4" id="KW-1185">Reference proteome</keyword>
<dbReference type="Gene3D" id="3.40.1660.10">
    <property type="entry name" value="EreA-like (biosynthetic domain)"/>
    <property type="match status" value="1"/>
</dbReference>
<keyword evidence="2" id="KW-0812">Transmembrane</keyword>
<evidence type="ECO:0000313" key="4">
    <source>
        <dbReference type="Proteomes" id="UP000029665"/>
    </source>
</evidence>
<feature type="compositionally biased region" description="Low complexity" evidence="1">
    <location>
        <begin position="752"/>
        <end position="785"/>
    </location>
</feature>